<keyword evidence="7" id="KW-0547">Nucleotide-binding</keyword>
<evidence type="ECO:0000313" key="17">
    <source>
        <dbReference type="Proteomes" id="UP000002710"/>
    </source>
</evidence>
<accession>Q30WE6</accession>
<keyword evidence="9" id="KW-0067">ATP-binding</keyword>
<dbReference type="SMART" id="SM00091">
    <property type="entry name" value="PAS"/>
    <property type="match status" value="1"/>
</dbReference>
<dbReference type="SMART" id="SM00387">
    <property type="entry name" value="HATPase_c"/>
    <property type="match status" value="1"/>
</dbReference>
<keyword evidence="11" id="KW-0902">Two-component regulatory system</keyword>
<gene>
    <name evidence="16" type="ordered locus">Dde_3206</name>
</gene>
<evidence type="ECO:0000256" key="4">
    <source>
        <dbReference type="ARBA" id="ARBA00022553"/>
    </source>
</evidence>
<dbReference type="KEGG" id="dde:Dde_3206"/>
<dbReference type="RefSeq" id="WP_011368952.1">
    <property type="nucleotide sequence ID" value="NC_007519.1"/>
</dbReference>
<organism evidence="16 17">
    <name type="scientific">Oleidesulfovibrio alaskensis (strain ATCC BAA-1058 / DSM 17464 / G20)</name>
    <name type="common">Desulfovibrio alaskensis</name>
    <dbReference type="NCBI Taxonomy" id="207559"/>
    <lineage>
        <taxon>Bacteria</taxon>
        <taxon>Pseudomonadati</taxon>
        <taxon>Thermodesulfobacteriota</taxon>
        <taxon>Desulfovibrionia</taxon>
        <taxon>Desulfovibrionales</taxon>
        <taxon>Desulfovibrionaceae</taxon>
        <taxon>Oleidesulfovibrio</taxon>
    </lineage>
</organism>
<dbReference type="PRINTS" id="PR00344">
    <property type="entry name" value="BCTRLSENSOR"/>
</dbReference>
<dbReference type="NCBIfam" id="TIGR00229">
    <property type="entry name" value="sensory_box"/>
    <property type="match status" value="1"/>
</dbReference>
<dbReference type="PANTHER" id="PTHR42878">
    <property type="entry name" value="TWO-COMPONENT HISTIDINE KINASE"/>
    <property type="match status" value="1"/>
</dbReference>
<evidence type="ECO:0000256" key="13">
    <source>
        <dbReference type="SAM" id="Coils"/>
    </source>
</evidence>
<evidence type="ECO:0000256" key="10">
    <source>
        <dbReference type="ARBA" id="ARBA00022989"/>
    </source>
</evidence>
<dbReference type="InterPro" id="IPR035965">
    <property type="entry name" value="PAS-like_dom_sf"/>
</dbReference>
<dbReference type="GO" id="GO:0005524">
    <property type="term" value="F:ATP binding"/>
    <property type="evidence" value="ECO:0007669"/>
    <property type="project" value="UniProtKB-KW"/>
</dbReference>
<dbReference type="EMBL" id="CP000112">
    <property type="protein sequence ID" value="ABB40000.2"/>
    <property type="molecule type" value="Genomic_DNA"/>
</dbReference>
<dbReference type="Gene3D" id="1.10.287.130">
    <property type="match status" value="1"/>
</dbReference>
<evidence type="ECO:0000256" key="11">
    <source>
        <dbReference type="ARBA" id="ARBA00023012"/>
    </source>
</evidence>
<dbReference type="Pfam" id="PF13426">
    <property type="entry name" value="PAS_9"/>
    <property type="match status" value="1"/>
</dbReference>
<keyword evidence="8 16" id="KW-0418">Kinase</keyword>
<dbReference type="InterPro" id="IPR005467">
    <property type="entry name" value="His_kinase_dom"/>
</dbReference>
<dbReference type="eggNOG" id="COG5000">
    <property type="taxonomic scope" value="Bacteria"/>
</dbReference>
<dbReference type="CDD" id="cd00082">
    <property type="entry name" value="HisKA"/>
    <property type="match status" value="1"/>
</dbReference>
<comment type="subcellular location">
    <subcellularLocation>
        <location evidence="2">Membrane</location>
        <topology evidence="2">Multi-pass membrane protein</topology>
    </subcellularLocation>
</comment>
<dbReference type="GO" id="GO:0000156">
    <property type="term" value="F:phosphorelay response regulator activity"/>
    <property type="evidence" value="ECO:0007669"/>
    <property type="project" value="TreeGrafter"/>
</dbReference>
<dbReference type="SUPFAM" id="SSF55874">
    <property type="entry name" value="ATPase domain of HSP90 chaperone/DNA topoisomerase II/histidine kinase"/>
    <property type="match status" value="1"/>
</dbReference>
<evidence type="ECO:0000256" key="3">
    <source>
        <dbReference type="ARBA" id="ARBA00012438"/>
    </source>
</evidence>
<evidence type="ECO:0000313" key="16">
    <source>
        <dbReference type="EMBL" id="ABB40000.2"/>
    </source>
</evidence>
<dbReference type="SUPFAM" id="SSF47384">
    <property type="entry name" value="Homodimeric domain of signal transducing histidine kinase"/>
    <property type="match status" value="1"/>
</dbReference>
<keyword evidence="17" id="KW-1185">Reference proteome</keyword>
<dbReference type="Gene3D" id="3.30.565.10">
    <property type="entry name" value="Histidine kinase-like ATPase, C-terminal domain"/>
    <property type="match status" value="1"/>
</dbReference>
<dbReference type="InterPro" id="IPR003661">
    <property type="entry name" value="HisK_dim/P_dom"/>
</dbReference>
<protein>
    <recommendedName>
        <fullName evidence="3">histidine kinase</fullName>
        <ecNumber evidence="3">2.7.13.3</ecNumber>
    </recommendedName>
</protein>
<feature type="coiled-coil region" evidence="13">
    <location>
        <begin position="125"/>
        <end position="156"/>
    </location>
</feature>
<dbReference type="Gene3D" id="3.30.450.20">
    <property type="entry name" value="PAS domain"/>
    <property type="match status" value="1"/>
</dbReference>
<feature type="domain" description="PAS" evidence="15">
    <location>
        <begin position="5"/>
        <end position="76"/>
    </location>
</feature>
<reference evidence="16 17" key="1">
    <citation type="journal article" date="2011" name="J. Bacteriol.">
        <title>Complete genome sequence and updated annotation of Desulfovibrio alaskensis G20.</title>
        <authorList>
            <person name="Hauser L.J."/>
            <person name="Land M.L."/>
            <person name="Brown S.D."/>
            <person name="Larimer F."/>
            <person name="Keller K.L."/>
            <person name="Rapp-Giles B.J."/>
            <person name="Price M.N."/>
            <person name="Lin M."/>
            <person name="Bruce D.C."/>
            <person name="Detter J.C."/>
            <person name="Tapia R."/>
            <person name="Han C.S."/>
            <person name="Goodwin L.A."/>
            <person name="Cheng J.F."/>
            <person name="Pitluck S."/>
            <person name="Copeland A."/>
            <person name="Lucas S."/>
            <person name="Nolan M."/>
            <person name="Lapidus A.L."/>
            <person name="Palumbo A.V."/>
            <person name="Wall J.D."/>
        </authorList>
    </citation>
    <scope>NUCLEOTIDE SEQUENCE [LARGE SCALE GENOMIC DNA]</scope>
    <source>
        <strain evidence="17">ATCC BAA 1058 / DSM 17464 / G20</strain>
    </source>
</reference>
<comment type="catalytic activity">
    <reaction evidence="1">
        <text>ATP + protein L-histidine = ADP + protein N-phospho-L-histidine.</text>
        <dbReference type="EC" id="2.7.13.3"/>
    </reaction>
</comment>
<keyword evidence="5" id="KW-0808">Transferase</keyword>
<keyword evidence="6" id="KW-0812">Transmembrane</keyword>
<dbReference type="Proteomes" id="UP000002710">
    <property type="component" value="Chromosome"/>
</dbReference>
<dbReference type="SUPFAM" id="SSF55785">
    <property type="entry name" value="PYP-like sensor domain (PAS domain)"/>
    <property type="match status" value="1"/>
</dbReference>
<evidence type="ECO:0000259" key="14">
    <source>
        <dbReference type="PROSITE" id="PS50109"/>
    </source>
</evidence>
<dbReference type="STRING" id="207559.Dde_3206"/>
<evidence type="ECO:0000256" key="7">
    <source>
        <dbReference type="ARBA" id="ARBA00022741"/>
    </source>
</evidence>
<keyword evidence="4" id="KW-0597">Phosphoprotein</keyword>
<dbReference type="GO" id="GO:0007234">
    <property type="term" value="P:osmosensory signaling via phosphorelay pathway"/>
    <property type="evidence" value="ECO:0007669"/>
    <property type="project" value="TreeGrafter"/>
</dbReference>
<dbReference type="EC" id="2.7.13.3" evidence="3"/>
<name>Q30WE6_OLEA2</name>
<evidence type="ECO:0000256" key="2">
    <source>
        <dbReference type="ARBA" id="ARBA00004141"/>
    </source>
</evidence>
<evidence type="ECO:0000259" key="15">
    <source>
        <dbReference type="PROSITE" id="PS50112"/>
    </source>
</evidence>
<sequence length="374" mass="41223">MLPANPLFVETILTRMPVGLMILDGDGNIARTNPALSAMLGIAPHELQGRGWAEVFMAEGNNLEFNQVIVDVVHNELEFLSRSVPFVDPAGSRRELGVLSCFIRQQDSVAGIVLLFQDMTELARMHDAERRIYREKLRLEREREEALRLLAQAVAHQVRNPATVIGGVAGMLIRQHSGEPALGRMLDVIREETLRLEAMVAEVSSFAAISAGVLHHVDWHALLHGWAADRLAEADEADIVLHACTGMGVVYPDLVRLLLDELYDNARRFAHTDRALKVTVSVSHEDGWTRLVMQDNGRGMGRDSLPYVFDPFFTSRSDGVGMGLCKVKRCMMLHGGTAAAENVHGGGARFIMRFPPRSASAENGDVPPPENGLR</sequence>
<dbReference type="AlphaFoldDB" id="Q30WE6"/>
<dbReference type="GO" id="GO:0030295">
    <property type="term" value="F:protein kinase activator activity"/>
    <property type="evidence" value="ECO:0007669"/>
    <property type="project" value="TreeGrafter"/>
</dbReference>
<evidence type="ECO:0000256" key="1">
    <source>
        <dbReference type="ARBA" id="ARBA00000085"/>
    </source>
</evidence>
<evidence type="ECO:0000256" key="12">
    <source>
        <dbReference type="ARBA" id="ARBA00023136"/>
    </source>
</evidence>
<evidence type="ECO:0000256" key="8">
    <source>
        <dbReference type="ARBA" id="ARBA00022777"/>
    </source>
</evidence>
<dbReference type="GO" id="GO:0006355">
    <property type="term" value="P:regulation of DNA-templated transcription"/>
    <property type="evidence" value="ECO:0007669"/>
    <property type="project" value="InterPro"/>
</dbReference>
<dbReference type="InterPro" id="IPR004358">
    <property type="entry name" value="Sig_transdc_His_kin-like_C"/>
</dbReference>
<feature type="domain" description="Histidine kinase" evidence="14">
    <location>
        <begin position="153"/>
        <end position="358"/>
    </location>
</feature>
<dbReference type="CDD" id="cd00130">
    <property type="entry name" value="PAS"/>
    <property type="match status" value="1"/>
</dbReference>
<keyword evidence="13" id="KW-0175">Coiled coil</keyword>
<dbReference type="GO" id="GO:0000155">
    <property type="term" value="F:phosphorelay sensor kinase activity"/>
    <property type="evidence" value="ECO:0007669"/>
    <property type="project" value="InterPro"/>
</dbReference>
<evidence type="ECO:0000256" key="6">
    <source>
        <dbReference type="ARBA" id="ARBA00022692"/>
    </source>
</evidence>
<keyword evidence="10" id="KW-1133">Transmembrane helix</keyword>
<proteinExistence type="predicted"/>
<dbReference type="Pfam" id="PF02518">
    <property type="entry name" value="HATPase_c"/>
    <property type="match status" value="1"/>
</dbReference>
<dbReference type="InterPro" id="IPR036097">
    <property type="entry name" value="HisK_dim/P_sf"/>
</dbReference>
<dbReference type="PANTHER" id="PTHR42878:SF7">
    <property type="entry name" value="SENSOR HISTIDINE KINASE GLRK"/>
    <property type="match status" value="1"/>
</dbReference>
<dbReference type="InterPro" id="IPR036890">
    <property type="entry name" value="HATPase_C_sf"/>
</dbReference>
<dbReference type="InterPro" id="IPR000014">
    <property type="entry name" value="PAS"/>
</dbReference>
<dbReference type="HOGENOM" id="CLU_000445_114_39_7"/>
<evidence type="ECO:0000256" key="5">
    <source>
        <dbReference type="ARBA" id="ARBA00022679"/>
    </source>
</evidence>
<keyword evidence="12" id="KW-0472">Membrane</keyword>
<dbReference type="InterPro" id="IPR003594">
    <property type="entry name" value="HATPase_dom"/>
</dbReference>
<dbReference type="GO" id="GO:0016020">
    <property type="term" value="C:membrane"/>
    <property type="evidence" value="ECO:0007669"/>
    <property type="project" value="UniProtKB-SubCell"/>
</dbReference>
<dbReference type="InterPro" id="IPR050351">
    <property type="entry name" value="BphY/WalK/GraS-like"/>
</dbReference>
<dbReference type="SMART" id="SM00388">
    <property type="entry name" value="HisKA"/>
    <property type="match status" value="1"/>
</dbReference>
<dbReference type="PROSITE" id="PS50109">
    <property type="entry name" value="HIS_KIN"/>
    <property type="match status" value="1"/>
</dbReference>
<dbReference type="Pfam" id="PF00512">
    <property type="entry name" value="HisKA"/>
    <property type="match status" value="1"/>
</dbReference>
<evidence type="ECO:0000256" key="9">
    <source>
        <dbReference type="ARBA" id="ARBA00022840"/>
    </source>
</evidence>
<dbReference type="PROSITE" id="PS50112">
    <property type="entry name" value="PAS"/>
    <property type="match status" value="1"/>
</dbReference>